<comment type="caution">
    <text evidence="1">The sequence shown here is derived from an EMBL/GenBank/DDBJ whole genome shotgun (WGS) entry which is preliminary data.</text>
</comment>
<gene>
    <name evidence="1" type="ORF">LEP1GSC104_0692</name>
</gene>
<organism evidence="1 2">
    <name type="scientific">Leptospira interrogans str. UI 12621</name>
    <dbReference type="NCBI Taxonomy" id="1049937"/>
    <lineage>
        <taxon>Bacteria</taxon>
        <taxon>Pseudomonadati</taxon>
        <taxon>Spirochaetota</taxon>
        <taxon>Spirochaetia</taxon>
        <taxon>Leptospirales</taxon>
        <taxon>Leptospiraceae</taxon>
        <taxon>Leptospira</taxon>
    </lineage>
</organism>
<reference evidence="1 2" key="1">
    <citation type="submission" date="2012-09" db="EMBL/GenBank/DDBJ databases">
        <authorList>
            <person name="Harkins D.M."/>
            <person name="Durkin A.S."/>
            <person name="Brinkac L.M."/>
            <person name="Selengut J.D."/>
            <person name="Sanka R."/>
            <person name="DePew J."/>
            <person name="Purushe J."/>
            <person name="Chanthongthip A."/>
            <person name="Lattana O."/>
            <person name="Phetsouvanh R."/>
            <person name="Newton P.N."/>
            <person name="Vinetz J.M."/>
            <person name="Sutton G.G."/>
            <person name="Nelson W.C."/>
            <person name="Fouts D.E."/>
        </authorList>
    </citation>
    <scope>NUCLEOTIDE SEQUENCE [LARGE SCALE GENOMIC DNA]</scope>
    <source>
        <strain evidence="1 2">UI 12621</strain>
    </source>
</reference>
<dbReference type="AlphaFoldDB" id="A0A0F6H880"/>
<evidence type="ECO:0000313" key="2">
    <source>
        <dbReference type="Proteomes" id="UP000006324"/>
    </source>
</evidence>
<dbReference type="Proteomes" id="UP000006324">
    <property type="component" value="Unassembled WGS sequence"/>
</dbReference>
<proteinExistence type="predicted"/>
<sequence length="69" mass="8077">MGEFPHFIDEPQTSREFPHFADELKLRGSSHILQMNLNLRGSSHIFKSWAFDKENQISAQNRRSTIVFT</sequence>
<evidence type="ECO:0000313" key="1">
    <source>
        <dbReference type="EMBL" id="EKO24449.1"/>
    </source>
</evidence>
<protein>
    <submittedName>
        <fullName evidence="1">Uncharacterized protein</fullName>
    </submittedName>
</protein>
<accession>A0A0F6H880</accession>
<dbReference type="EMBL" id="AHNQ02000033">
    <property type="protein sequence ID" value="EKO24449.1"/>
    <property type="molecule type" value="Genomic_DNA"/>
</dbReference>
<name>A0A0F6H880_LEPIR</name>